<evidence type="ECO:0000313" key="2">
    <source>
        <dbReference type="EMBL" id="TPE48192.1"/>
    </source>
</evidence>
<dbReference type="SUPFAM" id="SSF54593">
    <property type="entry name" value="Glyoxalase/Bleomycin resistance protein/Dihydroxybiphenyl dioxygenase"/>
    <property type="match status" value="1"/>
</dbReference>
<protein>
    <submittedName>
        <fullName evidence="2">VOC family protein</fullName>
    </submittedName>
</protein>
<dbReference type="EMBL" id="VFRP01000024">
    <property type="protein sequence ID" value="TPE48192.1"/>
    <property type="molecule type" value="Genomic_DNA"/>
</dbReference>
<dbReference type="InterPro" id="IPR029068">
    <property type="entry name" value="Glyas_Bleomycin-R_OHBP_Dase"/>
</dbReference>
<proteinExistence type="predicted"/>
<dbReference type="AlphaFoldDB" id="A0A501WHB5"/>
<dbReference type="Gene3D" id="3.10.180.10">
    <property type="entry name" value="2,3-Dihydroxybiphenyl 1,2-Dioxygenase, domain 1"/>
    <property type="match status" value="1"/>
</dbReference>
<evidence type="ECO:0000313" key="3">
    <source>
        <dbReference type="Proteomes" id="UP000319255"/>
    </source>
</evidence>
<name>A0A501WHB5_9RHOB</name>
<dbReference type="RefSeq" id="WP_140455616.1">
    <property type="nucleotide sequence ID" value="NZ_VFRP01000024.1"/>
</dbReference>
<dbReference type="Pfam" id="PF00903">
    <property type="entry name" value="Glyoxalase"/>
    <property type="match status" value="1"/>
</dbReference>
<dbReference type="Proteomes" id="UP000319255">
    <property type="component" value="Unassembled WGS sequence"/>
</dbReference>
<organism evidence="2 3">
    <name type="scientific">Amaricoccus solimangrovi</name>
    <dbReference type="NCBI Taxonomy" id="2589815"/>
    <lineage>
        <taxon>Bacteria</taxon>
        <taxon>Pseudomonadati</taxon>
        <taxon>Pseudomonadota</taxon>
        <taxon>Alphaproteobacteria</taxon>
        <taxon>Rhodobacterales</taxon>
        <taxon>Paracoccaceae</taxon>
        <taxon>Amaricoccus</taxon>
    </lineage>
</organism>
<keyword evidence="3" id="KW-1185">Reference proteome</keyword>
<reference evidence="2 3" key="1">
    <citation type="submission" date="2019-06" db="EMBL/GenBank/DDBJ databases">
        <title>A novel bacterium of genus Amaricoccus, isolated from marine sediment.</title>
        <authorList>
            <person name="Huang H."/>
            <person name="Mo K."/>
            <person name="Hu Y."/>
        </authorList>
    </citation>
    <scope>NUCLEOTIDE SEQUENCE [LARGE SCALE GENOMIC DNA]</scope>
    <source>
        <strain evidence="2 3">HB172011</strain>
    </source>
</reference>
<feature type="domain" description="VOC" evidence="1">
    <location>
        <begin position="4"/>
        <end position="125"/>
    </location>
</feature>
<dbReference type="InterPro" id="IPR037523">
    <property type="entry name" value="VOC_core"/>
</dbReference>
<dbReference type="PROSITE" id="PS51819">
    <property type="entry name" value="VOC"/>
    <property type="match status" value="1"/>
</dbReference>
<dbReference type="InterPro" id="IPR004360">
    <property type="entry name" value="Glyas_Fos-R_dOase_dom"/>
</dbReference>
<sequence>MELSDCQVTVLLPVKDIHRARGFYEGQLGFPPGVEKPDGKVVYRGGGAEIALFPREGGTKAEHTALSFRVGDILAAIAALEARGVVFADYDLPGLRTVDHVCVLGSEKAAWFSDPEGNILCLHEDLSEEPGQAGIPEPRGL</sequence>
<comment type="caution">
    <text evidence="2">The sequence shown here is derived from an EMBL/GenBank/DDBJ whole genome shotgun (WGS) entry which is preliminary data.</text>
</comment>
<evidence type="ECO:0000259" key="1">
    <source>
        <dbReference type="PROSITE" id="PS51819"/>
    </source>
</evidence>
<accession>A0A501WHB5</accession>
<gene>
    <name evidence="2" type="ORF">FJM51_18505</name>
</gene>
<dbReference type="OrthoDB" id="9812656at2"/>